<dbReference type="InterPro" id="IPR008659">
    <property type="entry name" value="Kre9/Knh1_C"/>
</dbReference>
<keyword evidence="6" id="KW-1185">Reference proteome</keyword>
<evidence type="ECO:0000256" key="2">
    <source>
        <dbReference type="SAM" id="SignalP"/>
    </source>
</evidence>
<feature type="chain" id="PRO_5043051369" evidence="2">
    <location>
        <begin position="21"/>
        <end position="264"/>
    </location>
</feature>
<dbReference type="GO" id="GO:0005576">
    <property type="term" value="C:extracellular region"/>
    <property type="evidence" value="ECO:0007669"/>
    <property type="project" value="TreeGrafter"/>
</dbReference>
<dbReference type="AlphaFoldDB" id="A0AAN6M0S2"/>
<organism evidence="5 6">
    <name type="scientific">Pseudopithomyces chartarum</name>
    <dbReference type="NCBI Taxonomy" id="1892770"/>
    <lineage>
        <taxon>Eukaryota</taxon>
        <taxon>Fungi</taxon>
        <taxon>Dikarya</taxon>
        <taxon>Ascomycota</taxon>
        <taxon>Pezizomycotina</taxon>
        <taxon>Dothideomycetes</taxon>
        <taxon>Pleosporomycetidae</taxon>
        <taxon>Pleosporales</taxon>
        <taxon>Massarineae</taxon>
        <taxon>Didymosphaeriaceae</taxon>
        <taxon>Pseudopithomyces</taxon>
    </lineage>
</organism>
<dbReference type="Pfam" id="PF05390">
    <property type="entry name" value="Kre9_KNH1_C"/>
    <property type="match status" value="1"/>
</dbReference>
<accession>A0AAN6M0S2</accession>
<feature type="signal peptide" evidence="2">
    <location>
        <begin position="1"/>
        <end position="20"/>
    </location>
</feature>
<feature type="domain" description="Yeast cell wall synthesis Kre9/Knh1-like N-terminal" evidence="4">
    <location>
        <begin position="26"/>
        <end position="130"/>
    </location>
</feature>
<keyword evidence="1 2" id="KW-0732">Signal</keyword>
<dbReference type="GO" id="GO:0042546">
    <property type="term" value="P:cell wall biogenesis"/>
    <property type="evidence" value="ECO:0007669"/>
    <property type="project" value="InterPro"/>
</dbReference>
<gene>
    <name evidence="5" type="ORF">GRF29_69g45440</name>
</gene>
<proteinExistence type="predicted"/>
<evidence type="ECO:0000259" key="3">
    <source>
        <dbReference type="Pfam" id="PF05390"/>
    </source>
</evidence>
<dbReference type="PANTHER" id="PTHR28154">
    <property type="entry name" value="CELL WALL SYNTHESIS PROTEIN KNH1-RELATED"/>
    <property type="match status" value="1"/>
</dbReference>
<evidence type="ECO:0000259" key="4">
    <source>
        <dbReference type="Pfam" id="PF10342"/>
    </source>
</evidence>
<dbReference type="GO" id="GO:0006078">
    <property type="term" value="P:(1-&gt;6)-beta-D-glucan biosynthetic process"/>
    <property type="evidence" value="ECO:0007669"/>
    <property type="project" value="InterPro"/>
</dbReference>
<evidence type="ECO:0000256" key="1">
    <source>
        <dbReference type="ARBA" id="ARBA00022729"/>
    </source>
</evidence>
<protein>
    <submittedName>
        <fullName evidence="5">Uncharacterized protein</fullName>
    </submittedName>
</protein>
<sequence>MGRFLAPLTVLTAFATLAKAGIHFTSPKGGDKLTAGDAIKVEWEEKGSGPGPDDLTTYQLFLCAGPNDASDANTINFDLQVSGNFAKGGSSAQGTTTTTIGGNTKNAYYVKMIATGAKGGTYTVFSDRFSYSGMTASFSPALEATLKKVDGTSGPAAVDSTVKNPADVSNVADDAYDVEYTMQTGPTRYASMQPVPPTKITAKTAKRRYPTSSVNVAKSKLPIPSQQTTLTQSQTHKVSSMENTVAAAPMPSDDMAKFLRRWQD</sequence>
<dbReference type="Pfam" id="PF10342">
    <property type="entry name" value="Kre9_KNH"/>
    <property type="match status" value="1"/>
</dbReference>
<dbReference type="InterPro" id="IPR045328">
    <property type="entry name" value="Kre9/Knh1"/>
</dbReference>
<reference evidence="5 6" key="1">
    <citation type="submission" date="2021-02" db="EMBL/GenBank/DDBJ databases">
        <title>Genome assembly of Pseudopithomyces chartarum.</title>
        <authorList>
            <person name="Jauregui R."/>
            <person name="Singh J."/>
            <person name="Voisey C."/>
        </authorList>
    </citation>
    <scope>NUCLEOTIDE SEQUENCE [LARGE SCALE GENOMIC DNA]</scope>
    <source>
        <strain evidence="5 6">AGR01</strain>
    </source>
</reference>
<feature type="domain" description="Yeast cell wall synthesis Kre9/Knh1 C-terminal" evidence="3">
    <location>
        <begin position="175"/>
        <end position="254"/>
    </location>
</feature>
<dbReference type="EMBL" id="WVTA01000006">
    <property type="protein sequence ID" value="KAK3208884.1"/>
    <property type="molecule type" value="Genomic_DNA"/>
</dbReference>
<comment type="caution">
    <text evidence="5">The sequence shown here is derived from an EMBL/GenBank/DDBJ whole genome shotgun (WGS) entry which is preliminary data.</text>
</comment>
<dbReference type="InterPro" id="IPR018466">
    <property type="entry name" value="Kre9/Knh1-like_N"/>
</dbReference>
<dbReference type="PANTHER" id="PTHR28154:SF1">
    <property type="entry name" value="CELL WALL SYNTHESIS PROTEIN KNH1-RELATED"/>
    <property type="match status" value="1"/>
</dbReference>
<dbReference type="GO" id="GO:0031505">
    <property type="term" value="P:fungal-type cell wall organization"/>
    <property type="evidence" value="ECO:0007669"/>
    <property type="project" value="TreeGrafter"/>
</dbReference>
<dbReference type="Proteomes" id="UP001280581">
    <property type="component" value="Unassembled WGS sequence"/>
</dbReference>
<evidence type="ECO:0000313" key="6">
    <source>
        <dbReference type="Proteomes" id="UP001280581"/>
    </source>
</evidence>
<evidence type="ECO:0000313" key="5">
    <source>
        <dbReference type="EMBL" id="KAK3208884.1"/>
    </source>
</evidence>
<name>A0AAN6M0S2_9PLEO</name>